<name>Q54QM9_DICDI</name>
<reference evidence="1 2" key="1">
    <citation type="journal article" date="2005" name="Nature">
        <title>The genome of the social amoeba Dictyostelium discoideum.</title>
        <authorList>
            <consortium name="The Dictyostelium discoideum Sequencing Consortium"/>
            <person name="Eichinger L."/>
            <person name="Pachebat J.A."/>
            <person name="Glockner G."/>
            <person name="Rajandream M.A."/>
            <person name="Sucgang R."/>
            <person name="Berriman M."/>
            <person name="Song J."/>
            <person name="Olsen R."/>
            <person name="Szafranski K."/>
            <person name="Xu Q."/>
            <person name="Tunggal B."/>
            <person name="Kummerfeld S."/>
            <person name="Madera M."/>
            <person name="Konfortov B.A."/>
            <person name="Rivero F."/>
            <person name="Bankier A.T."/>
            <person name="Lehmann R."/>
            <person name="Hamlin N."/>
            <person name="Davies R."/>
            <person name="Gaudet P."/>
            <person name="Fey P."/>
            <person name="Pilcher K."/>
            <person name="Chen G."/>
            <person name="Saunders D."/>
            <person name="Sodergren E."/>
            <person name="Davis P."/>
            <person name="Kerhornou A."/>
            <person name="Nie X."/>
            <person name="Hall N."/>
            <person name="Anjard C."/>
            <person name="Hemphill L."/>
            <person name="Bason N."/>
            <person name="Farbrother P."/>
            <person name="Desany B."/>
            <person name="Just E."/>
            <person name="Morio T."/>
            <person name="Rost R."/>
            <person name="Churcher C."/>
            <person name="Cooper J."/>
            <person name="Haydock S."/>
            <person name="van Driessche N."/>
            <person name="Cronin A."/>
            <person name="Goodhead I."/>
            <person name="Muzny D."/>
            <person name="Mourier T."/>
            <person name="Pain A."/>
            <person name="Lu M."/>
            <person name="Harper D."/>
            <person name="Lindsay R."/>
            <person name="Hauser H."/>
            <person name="James K."/>
            <person name="Quiles M."/>
            <person name="Madan Babu M."/>
            <person name="Saito T."/>
            <person name="Buchrieser C."/>
            <person name="Wardroper A."/>
            <person name="Felder M."/>
            <person name="Thangavelu M."/>
            <person name="Johnson D."/>
            <person name="Knights A."/>
            <person name="Loulseged H."/>
            <person name="Mungall K."/>
            <person name="Oliver K."/>
            <person name="Price C."/>
            <person name="Quail M.A."/>
            <person name="Urushihara H."/>
            <person name="Hernandez J."/>
            <person name="Rabbinowitsch E."/>
            <person name="Steffen D."/>
            <person name="Sanders M."/>
            <person name="Ma J."/>
            <person name="Kohara Y."/>
            <person name="Sharp S."/>
            <person name="Simmonds M."/>
            <person name="Spiegler S."/>
            <person name="Tivey A."/>
            <person name="Sugano S."/>
            <person name="White B."/>
            <person name="Walker D."/>
            <person name="Woodward J."/>
            <person name="Winckler T."/>
            <person name="Tanaka Y."/>
            <person name="Shaulsky G."/>
            <person name="Schleicher M."/>
            <person name="Weinstock G."/>
            <person name="Rosenthal A."/>
            <person name="Cox E.C."/>
            <person name="Chisholm R.L."/>
            <person name="Gibbs R."/>
            <person name="Loomis W.F."/>
            <person name="Platzer M."/>
            <person name="Kay R.R."/>
            <person name="Williams J."/>
            <person name="Dear P.H."/>
            <person name="Noegel A.A."/>
            <person name="Barrell B."/>
            <person name="Kuspa A."/>
        </authorList>
    </citation>
    <scope>NUCLEOTIDE SEQUENCE [LARGE SCALE GENOMIC DNA]</scope>
    <source>
        <strain evidence="1 2">AX4</strain>
    </source>
</reference>
<sequence>MQLQLLHPLQLVRIVNLCNHSNHIVDMKKQFKTIAIYHRTCMQNKVPNFYLEKLDRIQVTVICINEYAARYRLVDIIYDPSEFDTFVVILWK</sequence>
<dbReference type="AlphaFoldDB" id="Q54QM9"/>
<evidence type="ECO:0000313" key="1">
    <source>
        <dbReference type="EMBL" id="EAL65636.1"/>
    </source>
</evidence>
<comment type="caution">
    <text evidence="1">The sequence shown here is derived from an EMBL/GenBank/DDBJ whole genome shotgun (WGS) entry which is preliminary data.</text>
</comment>
<dbReference type="STRING" id="44689.Q54QM9"/>
<gene>
    <name evidence="1" type="ORF">DDB_G0283739</name>
</gene>
<proteinExistence type="predicted"/>
<dbReference type="EMBL" id="AAFI02000056">
    <property type="protein sequence ID" value="EAL65636.1"/>
    <property type="molecule type" value="Genomic_DNA"/>
</dbReference>
<dbReference type="PaxDb" id="44689-DDB0185661"/>
<protein>
    <submittedName>
        <fullName evidence="1">Uncharacterized protein</fullName>
    </submittedName>
</protein>
<accession>Q54QM9</accession>
<organism evidence="1 2">
    <name type="scientific">Dictyostelium discoideum</name>
    <name type="common">Social amoeba</name>
    <dbReference type="NCBI Taxonomy" id="44689"/>
    <lineage>
        <taxon>Eukaryota</taxon>
        <taxon>Amoebozoa</taxon>
        <taxon>Evosea</taxon>
        <taxon>Eumycetozoa</taxon>
        <taxon>Dictyostelia</taxon>
        <taxon>Dictyosteliales</taxon>
        <taxon>Dictyosteliaceae</taxon>
        <taxon>Dictyostelium</taxon>
    </lineage>
</organism>
<dbReference type="KEGG" id="ddi:DDB_G0283739"/>
<dbReference type="HOGENOM" id="CLU_2417806_0_0_1"/>
<keyword evidence="2" id="KW-1185">Reference proteome</keyword>
<dbReference type="RefSeq" id="XP_638994.1">
    <property type="nucleotide sequence ID" value="XM_633902.1"/>
</dbReference>
<evidence type="ECO:0000313" key="2">
    <source>
        <dbReference type="Proteomes" id="UP000002195"/>
    </source>
</evidence>
<dbReference type="VEuPathDB" id="AmoebaDB:DDB_G0283739"/>
<dbReference type="Proteomes" id="UP000002195">
    <property type="component" value="Unassembled WGS sequence"/>
</dbReference>
<dbReference type="GeneID" id="8624240"/>
<dbReference type="InParanoid" id="Q54QM9"/>